<evidence type="ECO:0000313" key="15">
    <source>
        <dbReference type="Proteomes" id="UP000325302"/>
    </source>
</evidence>
<keyword evidence="15" id="KW-1185">Reference proteome</keyword>
<evidence type="ECO:0000313" key="14">
    <source>
        <dbReference type="EMBL" id="KAA0873996.1"/>
    </source>
</evidence>
<dbReference type="FunFam" id="1.10.3660.10:FF:000003">
    <property type="entry name" value="Prephenate dehydrogenase"/>
    <property type="match status" value="1"/>
</dbReference>
<dbReference type="SUPFAM" id="SSF48179">
    <property type="entry name" value="6-phosphogluconate dehydrogenase C-terminal domain-like"/>
    <property type="match status" value="1"/>
</dbReference>
<gene>
    <name evidence="14" type="ORF">E1H14_11125</name>
</gene>
<dbReference type="GO" id="GO:0004665">
    <property type="term" value="F:prephenate dehydrogenase (NADP+) activity"/>
    <property type="evidence" value="ECO:0007669"/>
    <property type="project" value="InterPro"/>
</dbReference>
<dbReference type="InterPro" id="IPR003099">
    <property type="entry name" value="Prephen_DH"/>
</dbReference>
<dbReference type="SUPFAM" id="SSF51735">
    <property type="entry name" value="NAD(P)-binding Rossmann-fold domains"/>
    <property type="match status" value="1"/>
</dbReference>
<dbReference type="InterPro" id="IPR050812">
    <property type="entry name" value="Preph/Arog_dehydrog"/>
</dbReference>
<evidence type="ECO:0000256" key="5">
    <source>
        <dbReference type="ARBA" id="ARBA00022490"/>
    </source>
</evidence>
<dbReference type="Gene3D" id="3.40.50.720">
    <property type="entry name" value="NAD(P)-binding Rossmann-like Domain"/>
    <property type="match status" value="1"/>
</dbReference>
<evidence type="ECO:0000256" key="8">
    <source>
        <dbReference type="ARBA" id="ARBA00022679"/>
    </source>
</evidence>
<reference evidence="14 15" key="1">
    <citation type="submission" date="2019-03" db="EMBL/GenBank/DDBJ databases">
        <title>Nitrincola sp. nov. isolated from an Indian soda lake.</title>
        <authorList>
            <person name="Joshi A."/>
            <person name="Thite S.V."/>
            <person name="Joseph N."/>
            <person name="Dhotre D."/>
            <person name="Moorthy M."/>
            <person name="Shouche Y.S."/>
        </authorList>
    </citation>
    <scope>NUCLEOTIDE SEQUENCE [LARGE SCALE GENOMIC DNA]</scope>
    <source>
        <strain evidence="14 15">MEB193</strain>
    </source>
</reference>
<organism evidence="14 15">
    <name type="scientific">Nitrincola tapanii</name>
    <dbReference type="NCBI Taxonomy" id="1708751"/>
    <lineage>
        <taxon>Bacteria</taxon>
        <taxon>Pseudomonadati</taxon>
        <taxon>Pseudomonadota</taxon>
        <taxon>Gammaproteobacteria</taxon>
        <taxon>Oceanospirillales</taxon>
        <taxon>Oceanospirillaceae</taxon>
        <taxon>Nitrincola</taxon>
    </lineage>
</organism>
<dbReference type="GO" id="GO:0070403">
    <property type="term" value="F:NAD+ binding"/>
    <property type="evidence" value="ECO:0007669"/>
    <property type="project" value="InterPro"/>
</dbReference>
<dbReference type="PANTHER" id="PTHR21363">
    <property type="entry name" value="PREPHENATE DEHYDROGENASE"/>
    <property type="match status" value="1"/>
</dbReference>
<dbReference type="InterPro" id="IPR008927">
    <property type="entry name" value="6-PGluconate_DH-like_C_sf"/>
</dbReference>
<dbReference type="InterPro" id="IPR046825">
    <property type="entry name" value="PDH_C"/>
</dbReference>
<dbReference type="InterPro" id="IPR001986">
    <property type="entry name" value="Enolpyruvate_Tfrase_dom"/>
</dbReference>
<keyword evidence="8" id="KW-0808">Transferase</keyword>
<evidence type="ECO:0000256" key="7">
    <source>
        <dbReference type="ARBA" id="ARBA00022605"/>
    </source>
</evidence>
<comment type="catalytic activity">
    <reaction evidence="12">
        <text>prephenate + NAD(+) = 3-(4-hydroxyphenyl)pyruvate + CO2 + NADH</text>
        <dbReference type="Rhea" id="RHEA:13869"/>
        <dbReference type="ChEBI" id="CHEBI:16526"/>
        <dbReference type="ChEBI" id="CHEBI:29934"/>
        <dbReference type="ChEBI" id="CHEBI:36242"/>
        <dbReference type="ChEBI" id="CHEBI:57540"/>
        <dbReference type="ChEBI" id="CHEBI:57945"/>
        <dbReference type="EC" id="1.3.1.12"/>
    </reaction>
</comment>
<dbReference type="Pfam" id="PF02153">
    <property type="entry name" value="PDH_N"/>
    <property type="match status" value="1"/>
</dbReference>
<keyword evidence="9" id="KW-0560">Oxidoreductase</keyword>
<comment type="caution">
    <text evidence="14">The sequence shown here is derived from an EMBL/GenBank/DDBJ whole genome shotgun (WGS) entry which is preliminary data.</text>
</comment>
<evidence type="ECO:0000256" key="11">
    <source>
        <dbReference type="ARBA" id="ARBA00023141"/>
    </source>
</evidence>
<dbReference type="EC" id="1.3.1.12" evidence="4"/>
<comment type="similarity">
    <text evidence="2">Belongs to the prephenate/arogenate dehydrogenase family.</text>
</comment>
<dbReference type="InterPro" id="IPR046826">
    <property type="entry name" value="PDH_N"/>
</dbReference>
<evidence type="ECO:0000256" key="12">
    <source>
        <dbReference type="ARBA" id="ARBA00049260"/>
    </source>
</evidence>
<dbReference type="InterPro" id="IPR013792">
    <property type="entry name" value="RNA3'P_cycl/enolpyr_Trfase_a/b"/>
</dbReference>
<evidence type="ECO:0000256" key="1">
    <source>
        <dbReference type="ARBA" id="ARBA00005067"/>
    </source>
</evidence>
<dbReference type="FunFam" id="3.65.10.10:FF:000005">
    <property type="entry name" value="3-phosphoshikimate 1-carboxyvinyltransferase"/>
    <property type="match status" value="1"/>
</dbReference>
<dbReference type="GO" id="GO:0006571">
    <property type="term" value="P:tyrosine biosynthetic process"/>
    <property type="evidence" value="ECO:0007669"/>
    <property type="project" value="UniProtKB-KW"/>
</dbReference>
<comment type="similarity">
    <text evidence="3">Belongs to the EPSP synthase family.</text>
</comment>
<dbReference type="GO" id="GO:0016765">
    <property type="term" value="F:transferase activity, transferring alkyl or aryl (other than methyl) groups"/>
    <property type="evidence" value="ECO:0007669"/>
    <property type="project" value="InterPro"/>
</dbReference>
<dbReference type="Proteomes" id="UP000325302">
    <property type="component" value="Unassembled WGS sequence"/>
</dbReference>
<sequence length="736" mass="79079">MKYKIQRVLVIGLGLIGGSFAKALKSRRLVEEVLGYDRNLDDCHLGVRLGVIDRVAEDLPLALTTADLVVLAVPVKVMEQVLVEVAPHLSPKTLLTDVGSTKLNIIQAAERVLGRLPSTFIPGHPIAGAEKSGVRAADADLFERHKVILTPTEASDSEATLQIARLWQAVGAEVLQMDPARHDQVLAATSHLPHMLAFSLVDTLAHEEENRDIFRYAAGGFRDFTRIAASDPVMWHDICQANRDALLKQIDQFSAGLGKLRQAIATGDSQSLLGIFTRARVAREHFSRLLAGSAYSHSNQAIDLKILPGSQLQGELQVPGDRSISHRAVVLAALAEGVSDLYGFLEGEDSLATLQALRDMGVVIEGPHQGHVRIYGVGLQGLQPAPGPLYLGHSIVSMRLLMGILAAQPFASELCGDEALNQASMESVMRPLRAMGAWIESAENFCPPIRITPVAQLLGRQHRLPQASAQVKSALLLAGLYAQGSTQVLSPGSSRDHTERLLSAMEYPLEQSIHEAQERVALLSEGALKPLNLDIPGDFMAALALVVAALITPQATLRLKKIGVNPTRTQAFTLLQRMGAKLELHALEMHSGEPVAEVRVSSSLLQGISLSAEESASLGDNLLFIVVAAMHAQSASELIFAKPLSSAQIAGLEQLQRLGAKLAWVDAKHLQITPAALKGGEIKGELEANIQLALVVAAVGAEQEVRLQQAQILLTAFPELIEQAQSAGLRIHKESD</sequence>
<dbReference type="FunFam" id="3.40.50.720:FF:000208">
    <property type="entry name" value="Prephenate dehydrogenase"/>
    <property type="match status" value="1"/>
</dbReference>
<dbReference type="PANTHER" id="PTHR21363:SF0">
    <property type="entry name" value="PREPHENATE DEHYDROGENASE [NADP(+)]"/>
    <property type="match status" value="1"/>
</dbReference>
<dbReference type="PROSITE" id="PS51176">
    <property type="entry name" value="PDH_ADH"/>
    <property type="match status" value="1"/>
</dbReference>
<keyword evidence="7" id="KW-0028">Amino-acid biosynthesis</keyword>
<keyword evidence="10" id="KW-0520">NAD</keyword>
<evidence type="ECO:0000256" key="2">
    <source>
        <dbReference type="ARBA" id="ARBA00007964"/>
    </source>
</evidence>
<evidence type="ECO:0000256" key="10">
    <source>
        <dbReference type="ARBA" id="ARBA00023027"/>
    </source>
</evidence>
<name>A0A5A9VZU6_9GAMM</name>
<evidence type="ECO:0000256" key="4">
    <source>
        <dbReference type="ARBA" id="ARBA00012068"/>
    </source>
</evidence>
<dbReference type="Gene3D" id="3.65.10.10">
    <property type="entry name" value="Enolpyruvate transferase domain"/>
    <property type="match status" value="2"/>
</dbReference>
<comment type="pathway">
    <text evidence="1">Amino-acid biosynthesis; L-tyrosine biosynthesis; (4-hydroxyphenyl)pyruvate from prephenate (NAD(+) route): step 1/1.</text>
</comment>
<dbReference type="Gene3D" id="1.10.3660.10">
    <property type="entry name" value="6-phosphogluconate dehydrogenase C-terminal like domain"/>
    <property type="match status" value="1"/>
</dbReference>
<keyword evidence="6" id="KW-0827">Tyrosine biosynthesis</keyword>
<dbReference type="InterPro" id="IPR036968">
    <property type="entry name" value="Enolpyruvate_Tfrase_sf"/>
</dbReference>
<proteinExistence type="inferred from homology"/>
<keyword evidence="11" id="KW-0057">Aromatic amino acid biosynthesis</keyword>
<evidence type="ECO:0000259" key="13">
    <source>
        <dbReference type="PROSITE" id="PS51176"/>
    </source>
</evidence>
<accession>A0A5A9VZU6</accession>
<protein>
    <recommendedName>
        <fullName evidence="4">prephenate dehydrogenase</fullName>
        <ecNumber evidence="4">1.3.1.12</ecNumber>
    </recommendedName>
</protein>
<dbReference type="Pfam" id="PF20463">
    <property type="entry name" value="PDH_C"/>
    <property type="match status" value="1"/>
</dbReference>
<dbReference type="InterPro" id="IPR036291">
    <property type="entry name" value="NAD(P)-bd_dom_sf"/>
</dbReference>
<evidence type="ECO:0000256" key="3">
    <source>
        <dbReference type="ARBA" id="ARBA00009948"/>
    </source>
</evidence>
<dbReference type="SUPFAM" id="SSF55205">
    <property type="entry name" value="EPT/RTPC-like"/>
    <property type="match status" value="1"/>
</dbReference>
<dbReference type="AlphaFoldDB" id="A0A5A9VZU6"/>
<dbReference type="OrthoDB" id="9809920at2"/>
<dbReference type="EMBL" id="SMRS01000008">
    <property type="protein sequence ID" value="KAA0873996.1"/>
    <property type="molecule type" value="Genomic_DNA"/>
</dbReference>
<dbReference type="GO" id="GO:0008977">
    <property type="term" value="F:prephenate dehydrogenase (NAD+) activity"/>
    <property type="evidence" value="ECO:0007669"/>
    <property type="project" value="UniProtKB-EC"/>
</dbReference>
<evidence type="ECO:0000256" key="6">
    <source>
        <dbReference type="ARBA" id="ARBA00022498"/>
    </source>
</evidence>
<keyword evidence="5" id="KW-0963">Cytoplasm</keyword>
<dbReference type="Pfam" id="PF00275">
    <property type="entry name" value="EPSP_synthase"/>
    <property type="match status" value="1"/>
</dbReference>
<evidence type="ECO:0000256" key="9">
    <source>
        <dbReference type="ARBA" id="ARBA00023002"/>
    </source>
</evidence>
<feature type="domain" description="Prephenate/arogenate dehydrogenase" evidence="13">
    <location>
        <begin position="6"/>
        <end position="294"/>
    </location>
</feature>